<accession>A0A437CVZ6</accession>
<protein>
    <recommendedName>
        <fullName evidence="8">3CxxC-type domain-containing protein</fullName>
    </recommendedName>
</protein>
<dbReference type="InterPro" id="IPR027377">
    <property type="entry name" value="ZAR1/RTP1-5-like_Znf-3CxxC"/>
</dbReference>
<dbReference type="InterPro" id="IPR026096">
    <property type="entry name" value="R-trans_p"/>
</dbReference>
<sequence>MRGPTDWLPSLWMETFDDLLDDQLDYEDEWSFQFNYRLTDQLTPGERRRGWKICCPCSKAQFKCGSCGNTWFSARVSLLFRYRLRGGRGTVIMRPFVRRRAVGVQVRKMERKRQTMLL</sequence>
<dbReference type="GO" id="GO:0006612">
    <property type="term" value="P:protein targeting to membrane"/>
    <property type="evidence" value="ECO:0007669"/>
    <property type="project" value="TreeGrafter"/>
</dbReference>
<dbReference type="GO" id="GO:0031849">
    <property type="term" value="F:olfactory receptor binding"/>
    <property type="evidence" value="ECO:0007669"/>
    <property type="project" value="TreeGrafter"/>
</dbReference>
<keyword evidence="10" id="KW-1185">Reference proteome</keyword>
<dbReference type="AlphaFoldDB" id="A0A437CVZ6"/>
<name>A0A437CVZ6_ORYJA</name>
<reference evidence="9 10" key="2">
    <citation type="submission" date="2019-01" db="EMBL/GenBank/DDBJ databases">
        <title>A chromosome length genome reference of the Java medaka (oryzias javanicus).</title>
        <authorList>
            <person name="Herpin A."/>
            <person name="Takehana Y."/>
            <person name="Naruse K."/>
            <person name="Ansai S."/>
            <person name="Kawaguchi M."/>
        </authorList>
    </citation>
    <scope>NUCLEOTIDE SEQUENCE [LARGE SCALE GENOMIC DNA]</scope>
    <source>
        <strain evidence="9">RS831</strain>
        <tissue evidence="9">Whole body</tissue>
    </source>
</reference>
<proteinExistence type="predicted"/>
<evidence type="ECO:0000256" key="6">
    <source>
        <dbReference type="ARBA" id="ARBA00022989"/>
    </source>
</evidence>
<dbReference type="Pfam" id="PF13695">
    <property type="entry name" value="Zn_ribbon_3CxxC"/>
    <property type="match status" value="1"/>
</dbReference>
<dbReference type="GO" id="GO:0008270">
    <property type="term" value="F:zinc ion binding"/>
    <property type="evidence" value="ECO:0007669"/>
    <property type="project" value="UniProtKB-KW"/>
</dbReference>
<evidence type="ECO:0000256" key="2">
    <source>
        <dbReference type="ARBA" id="ARBA00022692"/>
    </source>
</evidence>
<organism evidence="9 10">
    <name type="scientific">Oryzias javanicus</name>
    <name type="common">Javanese ricefish</name>
    <name type="synonym">Aplocheilus javanicus</name>
    <dbReference type="NCBI Taxonomy" id="123683"/>
    <lineage>
        <taxon>Eukaryota</taxon>
        <taxon>Metazoa</taxon>
        <taxon>Chordata</taxon>
        <taxon>Craniata</taxon>
        <taxon>Vertebrata</taxon>
        <taxon>Euteleostomi</taxon>
        <taxon>Actinopterygii</taxon>
        <taxon>Neopterygii</taxon>
        <taxon>Teleostei</taxon>
        <taxon>Neoteleostei</taxon>
        <taxon>Acanthomorphata</taxon>
        <taxon>Ovalentaria</taxon>
        <taxon>Atherinomorphae</taxon>
        <taxon>Beloniformes</taxon>
        <taxon>Adrianichthyidae</taxon>
        <taxon>Oryziinae</taxon>
        <taxon>Oryzias</taxon>
    </lineage>
</organism>
<comment type="subcellular location">
    <subcellularLocation>
        <location evidence="1">Membrane</location>
        <topology evidence="1">Single-pass membrane protein</topology>
    </subcellularLocation>
</comment>
<keyword evidence="2" id="KW-0812">Transmembrane</keyword>
<evidence type="ECO:0000256" key="5">
    <source>
        <dbReference type="ARBA" id="ARBA00022833"/>
    </source>
</evidence>
<keyword evidence="3" id="KW-0479">Metal-binding</keyword>
<dbReference type="GO" id="GO:0051205">
    <property type="term" value="P:protein insertion into membrane"/>
    <property type="evidence" value="ECO:0007669"/>
    <property type="project" value="TreeGrafter"/>
</dbReference>
<dbReference type="Proteomes" id="UP000283210">
    <property type="component" value="Chromosome 11"/>
</dbReference>
<evidence type="ECO:0000256" key="7">
    <source>
        <dbReference type="ARBA" id="ARBA00023136"/>
    </source>
</evidence>
<dbReference type="EMBL" id="CM012447">
    <property type="protein sequence ID" value="RVE66473.1"/>
    <property type="molecule type" value="Genomic_DNA"/>
</dbReference>
<evidence type="ECO:0000256" key="4">
    <source>
        <dbReference type="ARBA" id="ARBA00022771"/>
    </source>
</evidence>
<dbReference type="PANTHER" id="PTHR14402">
    <property type="entry name" value="RECEPTOR TRANSPORTING PROTEIN"/>
    <property type="match status" value="1"/>
</dbReference>
<evidence type="ECO:0000256" key="1">
    <source>
        <dbReference type="ARBA" id="ARBA00004167"/>
    </source>
</evidence>
<keyword evidence="4" id="KW-0863">Zinc-finger</keyword>
<reference evidence="9 10" key="1">
    <citation type="submission" date="2018-11" db="EMBL/GenBank/DDBJ databases">
        <authorList>
            <person name="Lopez-Roques C."/>
            <person name="Donnadieu C."/>
            <person name="Bouchez O."/>
            <person name="Klopp C."/>
            <person name="Cabau C."/>
            <person name="Zahm M."/>
        </authorList>
    </citation>
    <scope>NUCLEOTIDE SEQUENCE [LARGE SCALE GENOMIC DNA]</scope>
    <source>
        <strain evidence="9">RS831</strain>
        <tissue evidence="9">Whole body</tissue>
    </source>
</reference>
<feature type="domain" description="3CxxC-type" evidence="8">
    <location>
        <begin position="59"/>
        <end position="96"/>
    </location>
</feature>
<keyword evidence="6" id="KW-1133">Transmembrane helix</keyword>
<dbReference type="GO" id="GO:0016020">
    <property type="term" value="C:membrane"/>
    <property type="evidence" value="ECO:0007669"/>
    <property type="project" value="UniProtKB-SubCell"/>
</dbReference>
<gene>
    <name evidence="9" type="ORF">OJAV_G00107910</name>
</gene>
<evidence type="ECO:0000313" key="10">
    <source>
        <dbReference type="Proteomes" id="UP000283210"/>
    </source>
</evidence>
<dbReference type="OrthoDB" id="8121437at2759"/>
<keyword evidence="5" id="KW-0862">Zinc</keyword>
<evidence type="ECO:0000313" key="9">
    <source>
        <dbReference type="EMBL" id="RVE66473.1"/>
    </source>
</evidence>
<evidence type="ECO:0000256" key="3">
    <source>
        <dbReference type="ARBA" id="ARBA00022723"/>
    </source>
</evidence>
<evidence type="ECO:0000259" key="8">
    <source>
        <dbReference type="Pfam" id="PF13695"/>
    </source>
</evidence>
<keyword evidence="7" id="KW-0472">Membrane</keyword>
<dbReference type="PANTHER" id="PTHR14402:SF20">
    <property type="entry name" value="RECEPTOR-TRANSPORTING PROTEIN 2"/>
    <property type="match status" value="1"/>
</dbReference>